<proteinExistence type="predicted"/>
<evidence type="ECO:0000256" key="7">
    <source>
        <dbReference type="ARBA" id="ARBA00023136"/>
    </source>
</evidence>
<dbReference type="GO" id="GO:0005737">
    <property type="term" value="C:cytoplasm"/>
    <property type="evidence" value="ECO:0000318"/>
    <property type="project" value="GO_Central"/>
</dbReference>
<feature type="compositionally biased region" description="Basic and acidic residues" evidence="11">
    <location>
        <begin position="135"/>
        <end position="147"/>
    </location>
</feature>
<gene>
    <name evidence="14" type="ORF">CISIN_1g007839mg</name>
</gene>
<evidence type="ECO:0000259" key="13">
    <source>
        <dbReference type="PROSITE" id="PS51469"/>
    </source>
</evidence>
<evidence type="ECO:0000256" key="2">
    <source>
        <dbReference type="ARBA" id="ARBA00004477"/>
    </source>
</evidence>
<evidence type="ECO:0000256" key="11">
    <source>
        <dbReference type="SAM" id="MobiDB-lite"/>
    </source>
</evidence>
<comment type="subcellular location">
    <subcellularLocation>
        <location evidence="2">Endoplasmic reticulum membrane</location>
        <topology evidence="2">Multi-pass membrane protein</topology>
    </subcellularLocation>
    <subcellularLocation>
        <location evidence="1">Nucleus membrane</location>
        <topology evidence="1">Multi-pass membrane protein</topology>
    </subcellularLocation>
</comment>
<feature type="compositionally biased region" description="Basic and acidic residues" evidence="11">
    <location>
        <begin position="67"/>
        <end position="86"/>
    </location>
</feature>
<dbReference type="PaxDb" id="2711-XP_006492474.1"/>
<feature type="region of interest" description="Disordered" evidence="11">
    <location>
        <begin position="67"/>
        <end position="89"/>
    </location>
</feature>
<feature type="transmembrane region" description="Helical" evidence="12">
    <location>
        <begin position="523"/>
        <end position="543"/>
    </location>
</feature>
<evidence type="ECO:0000256" key="3">
    <source>
        <dbReference type="ARBA" id="ARBA00022692"/>
    </source>
</evidence>
<keyword evidence="7 12" id="KW-0472">Membrane</keyword>
<feature type="domain" description="SUN" evidence="13">
    <location>
        <begin position="157"/>
        <end position="326"/>
    </location>
</feature>
<comment type="function">
    <text evidence="9">Encodes a member of the mid-SUN subfamily of SUN-domain proteins that is localized to both the nuclear envelope and the ER. It is involved in early seed development and nuclear morphology. [TAIR].</text>
</comment>
<dbReference type="eggNOG" id="KOG1396">
    <property type="taxonomic scope" value="Eukaryota"/>
</dbReference>
<keyword evidence="15" id="KW-1185">Reference proteome</keyword>
<feature type="transmembrane region" description="Helical" evidence="12">
    <location>
        <begin position="564"/>
        <end position="585"/>
    </location>
</feature>
<dbReference type="AlphaFoldDB" id="A0A067DXS9"/>
<dbReference type="GO" id="GO:0031965">
    <property type="term" value="C:nuclear membrane"/>
    <property type="evidence" value="ECO:0007669"/>
    <property type="project" value="UniProtKB-SubCell"/>
</dbReference>
<dbReference type="PROSITE" id="PS51469">
    <property type="entry name" value="SUN"/>
    <property type="match status" value="1"/>
</dbReference>
<dbReference type="SMR" id="A0A067DXS9"/>
<sequence>MQRSRRALQQRRALEKAISGRNHFFKISLSLVFVLWGPFFLLSLWISRSDGYRDGSAVLQGGLSTWDEPKLENTKHSGGLDEHPHQETGFIRPSLHSNVAEQGSSSGKLLSSEADTAYVSAVEQPEVDTSNSVSKSEDRSTKTDRVSRAVPVGLDEFKSRELNSRSKSATDQPGGVIHRVETEGTEYNYASATKGAKVLSYNKEAKGATNILSRDKDKYLRNPCSAEEKYVVIELSEETLVDSFEIANFEHHSSNLREFELHGSLVYPTDVWVKLGNFTAANVKLAQRFRLDEPKWVRYLKLNLLSHYGSEFYCTLSVLEVYGVDAVERMLEDLIPVQENVFVPEKGRGDLNPTSPPQESSQGDEFFQNLYIELESDSSEESFDVKRAVTKSNVPDPVGEVRHQVGRMPADTVLKILVQKVRSLDLNLSVLERYLEELNSRYGNIFKEFDEEMGEKDRVLERIRSDITNILNSQETIAKDVGDLNSWKSIVSMQLETLLKDNSVLRLKVEKVQENQVSLENKGIIVFLICLIFGIFALLRLFVDILSSVYGALSERTTQKPGKFCSVNSSWLFLIVSCSTIILILSL</sequence>
<feature type="transmembrane region" description="Helical" evidence="12">
    <location>
        <begin position="24"/>
        <end position="46"/>
    </location>
</feature>
<dbReference type="GO" id="GO:0005789">
    <property type="term" value="C:endoplasmic reticulum membrane"/>
    <property type="evidence" value="ECO:0007669"/>
    <property type="project" value="UniProtKB-SubCell"/>
</dbReference>
<keyword evidence="8" id="KW-0539">Nucleus</keyword>
<dbReference type="FunFam" id="2.60.120.260:FF:000062">
    <property type="entry name" value="Galactose-binding protein isoform 3"/>
    <property type="match status" value="1"/>
</dbReference>
<evidence type="ECO:0000256" key="1">
    <source>
        <dbReference type="ARBA" id="ARBA00004232"/>
    </source>
</evidence>
<dbReference type="SUPFAM" id="SSF49785">
    <property type="entry name" value="Galactose-binding domain-like"/>
    <property type="match status" value="1"/>
</dbReference>
<evidence type="ECO:0000256" key="8">
    <source>
        <dbReference type="ARBA" id="ARBA00023242"/>
    </source>
</evidence>
<feature type="region of interest" description="Disordered" evidence="11">
    <location>
        <begin position="122"/>
        <end position="147"/>
    </location>
</feature>
<evidence type="ECO:0000256" key="9">
    <source>
        <dbReference type="ARBA" id="ARBA00054046"/>
    </source>
</evidence>
<dbReference type="Gene3D" id="2.60.120.260">
    <property type="entry name" value="Galactose-binding domain-like"/>
    <property type="match status" value="1"/>
</dbReference>
<evidence type="ECO:0000256" key="10">
    <source>
        <dbReference type="SAM" id="Coils"/>
    </source>
</evidence>
<evidence type="ECO:0000256" key="6">
    <source>
        <dbReference type="ARBA" id="ARBA00023054"/>
    </source>
</evidence>
<accession>A0A067DXS9</accession>
<dbReference type="PANTHER" id="PTHR12953">
    <property type="entry name" value="MEMBRANE PROTEIN CH1 RELATED"/>
    <property type="match status" value="1"/>
</dbReference>
<keyword evidence="3 12" id="KW-0812">Transmembrane</keyword>
<keyword evidence="5 12" id="KW-1133">Transmembrane helix</keyword>
<dbReference type="STRING" id="2711.A0A067DXS9"/>
<dbReference type="EMBL" id="KK785350">
    <property type="protein sequence ID" value="KDO43812.1"/>
    <property type="molecule type" value="Genomic_DNA"/>
</dbReference>
<evidence type="ECO:0000313" key="14">
    <source>
        <dbReference type="EMBL" id="KDO43812.1"/>
    </source>
</evidence>
<evidence type="ECO:0000313" key="15">
    <source>
        <dbReference type="Proteomes" id="UP000027120"/>
    </source>
</evidence>
<evidence type="ECO:0000256" key="12">
    <source>
        <dbReference type="SAM" id="Phobius"/>
    </source>
</evidence>
<name>A0A067DXS9_CITSI</name>
<dbReference type="InterPro" id="IPR012919">
    <property type="entry name" value="SUN_dom"/>
</dbReference>
<dbReference type="PANTHER" id="PTHR12953:SF0">
    <property type="entry name" value="SUN DOMAIN-CONTAINING OSSIFICATION FACTOR"/>
    <property type="match status" value="1"/>
</dbReference>
<dbReference type="InterPro" id="IPR008979">
    <property type="entry name" value="Galactose-bd-like_sf"/>
</dbReference>
<dbReference type="Proteomes" id="UP000027120">
    <property type="component" value="Unassembled WGS sequence"/>
</dbReference>
<keyword evidence="4" id="KW-0256">Endoplasmic reticulum</keyword>
<protein>
    <recommendedName>
        <fullName evidence="13">SUN domain-containing protein</fullName>
    </recommendedName>
</protein>
<organism evidence="14 15">
    <name type="scientific">Citrus sinensis</name>
    <name type="common">Sweet orange</name>
    <name type="synonym">Citrus aurantium var. sinensis</name>
    <dbReference type="NCBI Taxonomy" id="2711"/>
    <lineage>
        <taxon>Eukaryota</taxon>
        <taxon>Viridiplantae</taxon>
        <taxon>Streptophyta</taxon>
        <taxon>Embryophyta</taxon>
        <taxon>Tracheophyta</taxon>
        <taxon>Spermatophyta</taxon>
        <taxon>Magnoliopsida</taxon>
        <taxon>eudicotyledons</taxon>
        <taxon>Gunneridae</taxon>
        <taxon>Pentapetalae</taxon>
        <taxon>rosids</taxon>
        <taxon>malvids</taxon>
        <taxon>Sapindales</taxon>
        <taxon>Rutaceae</taxon>
        <taxon>Aurantioideae</taxon>
        <taxon>Citrus</taxon>
    </lineage>
</organism>
<dbReference type="GO" id="GO:0016020">
    <property type="term" value="C:membrane"/>
    <property type="evidence" value="ECO:0000318"/>
    <property type="project" value="GO_Central"/>
</dbReference>
<reference evidence="14 15" key="1">
    <citation type="submission" date="2014-04" db="EMBL/GenBank/DDBJ databases">
        <authorList>
            <consortium name="International Citrus Genome Consortium"/>
            <person name="Gmitter F."/>
            <person name="Chen C."/>
            <person name="Farmerie W."/>
            <person name="Harkins T."/>
            <person name="Desany B."/>
            <person name="Mohiuddin M."/>
            <person name="Kodira C."/>
            <person name="Borodovsky M."/>
            <person name="Lomsadze A."/>
            <person name="Burns P."/>
            <person name="Jenkins J."/>
            <person name="Prochnik S."/>
            <person name="Shu S."/>
            <person name="Chapman J."/>
            <person name="Pitluck S."/>
            <person name="Schmutz J."/>
            <person name="Rokhsar D."/>
        </authorList>
    </citation>
    <scope>NUCLEOTIDE SEQUENCE</scope>
</reference>
<evidence type="ECO:0000256" key="5">
    <source>
        <dbReference type="ARBA" id="ARBA00022989"/>
    </source>
</evidence>
<dbReference type="Pfam" id="PF07738">
    <property type="entry name" value="Sad1_UNC"/>
    <property type="match status" value="1"/>
</dbReference>
<keyword evidence="6 10" id="KW-0175">Coiled coil</keyword>
<evidence type="ECO:0000256" key="4">
    <source>
        <dbReference type="ARBA" id="ARBA00022824"/>
    </source>
</evidence>
<feature type="coiled-coil region" evidence="10">
    <location>
        <begin position="495"/>
        <end position="522"/>
    </location>
</feature>
<dbReference type="InterPro" id="IPR045120">
    <property type="entry name" value="Suco/Slp1-like"/>
</dbReference>